<gene>
    <name evidence="3" type="ORF">FGL98_01370</name>
</gene>
<feature type="region of interest" description="Disordered" evidence="1">
    <location>
        <begin position="1"/>
        <end position="50"/>
    </location>
</feature>
<dbReference type="EMBL" id="VCQV01000001">
    <property type="protein sequence ID" value="TWP39064.1"/>
    <property type="molecule type" value="Genomic_DNA"/>
</dbReference>
<reference evidence="3 4" key="1">
    <citation type="submission" date="2019-05" db="EMBL/GenBank/DDBJ databases">
        <authorList>
            <person name="Lee S.D."/>
        </authorList>
    </citation>
    <scope>NUCLEOTIDE SEQUENCE [LARGE SCALE GENOMIC DNA]</scope>
    <source>
        <strain evidence="3 4">C5-26</strain>
    </source>
</reference>
<dbReference type="AlphaFoldDB" id="A0A563EBA2"/>
<feature type="domain" description="Winged helix-turn helix" evidence="2">
    <location>
        <begin position="49"/>
        <end position="78"/>
    </location>
</feature>
<accession>A0A563EBA2</accession>
<feature type="compositionally biased region" description="Basic and acidic residues" evidence="1">
    <location>
        <begin position="15"/>
        <end position="26"/>
    </location>
</feature>
<comment type="caution">
    <text evidence="3">The sequence shown here is derived from an EMBL/GenBank/DDBJ whole genome shotgun (WGS) entry which is preliminary data.</text>
</comment>
<dbReference type="RefSeq" id="WP_146314845.1">
    <property type="nucleotide sequence ID" value="NZ_VCQV01000001.1"/>
</dbReference>
<evidence type="ECO:0000313" key="3">
    <source>
        <dbReference type="EMBL" id="TWP39064.1"/>
    </source>
</evidence>
<evidence type="ECO:0000313" key="4">
    <source>
        <dbReference type="Proteomes" id="UP000320244"/>
    </source>
</evidence>
<sequence length="131" mass="14483">MPHRSTDGAKYQCQRKADDRRGKREPVVAGRASRRTGCLRRAGSPTPGTRDLVQRLIWVEFGVRMSSAAVGRMLHKLGSACRRSGRCGGAGRPTRTRSPPGRLRSTPRSPRRPRRRAGPCTSRTRPVGARI</sequence>
<reference evidence="3 4" key="2">
    <citation type="submission" date="2019-08" db="EMBL/GenBank/DDBJ databases">
        <title>Jejuicoccus antrihumi gen. nov., sp. nov., a new member of the family Dermacoccaceae isolated from a cave.</title>
        <authorList>
            <person name="Schumann P."/>
            <person name="Kim I.S."/>
        </authorList>
    </citation>
    <scope>NUCLEOTIDE SEQUENCE [LARGE SCALE GENOMIC DNA]</scope>
    <source>
        <strain evidence="3 4">C5-26</strain>
    </source>
</reference>
<organism evidence="3 4">
    <name type="scientific">Leekyejoonella antrihumi</name>
    <dbReference type="NCBI Taxonomy" id="1660198"/>
    <lineage>
        <taxon>Bacteria</taxon>
        <taxon>Bacillati</taxon>
        <taxon>Actinomycetota</taxon>
        <taxon>Actinomycetes</taxon>
        <taxon>Micrococcales</taxon>
        <taxon>Dermacoccaceae</taxon>
        <taxon>Leekyejoonella</taxon>
    </lineage>
</organism>
<keyword evidence="4" id="KW-1185">Reference proteome</keyword>
<feature type="region of interest" description="Disordered" evidence="1">
    <location>
        <begin position="81"/>
        <end position="131"/>
    </location>
</feature>
<protein>
    <submittedName>
        <fullName evidence="3">Winged helix-turn-helix domain-containing protein</fullName>
    </submittedName>
</protein>
<name>A0A563EBA2_9MICO</name>
<proteinExistence type="predicted"/>
<dbReference type="Pfam" id="PF13592">
    <property type="entry name" value="HTH_33"/>
    <property type="match status" value="1"/>
</dbReference>
<dbReference type="InterPro" id="IPR025959">
    <property type="entry name" value="Winged_HTH_dom"/>
</dbReference>
<evidence type="ECO:0000259" key="2">
    <source>
        <dbReference type="Pfam" id="PF13592"/>
    </source>
</evidence>
<dbReference type="Proteomes" id="UP000320244">
    <property type="component" value="Unassembled WGS sequence"/>
</dbReference>
<feature type="compositionally biased region" description="Low complexity" evidence="1">
    <location>
        <begin position="92"/>
        <end position="108"/>
    </location>
</feature>
<evidence type="ECO:0000256" key="1">
    <source>
        <dbReference type="SAM" id="MobiDB-lite"/>
    </source>
</evidence>